<proteinExistence type="predicted"/>
<evidence type="ECO:0000313" key="1">
    <source>
        <dbReference type="EMBL" id="PZO21965.1"/>
    </source>
</evidence>
<evidence type="ECO:0000313" key="2">
    <source>
        <dbReference type="Proteomes" id="UP000249354"/>
    </source>
</evidence>
<reference evidence="2" key="1">
    <citation type="submission" date="2018-04" db="EMBL/GenBank/DDBJ databases">
        <authorList>
            <person name="Cornet L."/>
        </authorList>
    </citation>
    <scope>NUCLEOTIDE SEQUENCE [LARGE SCALE GENOMIC DNA]</scope>
</reference>
<accession>A0A2W4WHX9</accession>
<sequence length="125" mass="14102">MIILTSEEITRLKSSFAEMPVSLESLREIGDCDGDVEDAAISLALRSNQEPDTNEQWLGDFSKRYRHVVCQDEFRGAIEQGDFKALVMHLAQKTDCPELIALPVALYVYKTGVDDFCHSFDNSRV</sequence>
<dbReference type="EMBL" id="QBMC01000015">
    <property type="protein sequence ID" value="PZO21965.1"/>
    <property type="molecule type" value="Genomic_DNA"/>
</dbReference>
<protein>
    <submittedName>
        <fullName evidence="1">Uncharacterized protein</fullName>
    </submittedName>
</protein>
<gene>
    <name evidence="1" type="ORF">DCF25_03945</name>
</gene>
<reference evidence="1 2" key="2">
    <citation type="submission" date="2018-06" db="EMBL/GenBank/DDBJ databases">
        <title>Metagenomic assembly of (sub)arctic Cyanobacteria and their associated microbiome from non-axenic cultures.</title>
        <authorList>
            <person name="Baurain D."/>
        </authorList>
    </citation>
    <scope>NUCLEOTIDE SEQUENCE [LARGE SCALE GENOMIC DNA]</scope>
    <source>
        <strain evidence="1">ULC129bin1</strain>
    </source>
</reference>
<dbReference type="AlphaFoldDB" id="A0A2W4WHX9"/>
<comment type="caution">
    <text evidence="1">The sequence shown here is derived from an EMBL/GenBank/DDBJ whole genome shotgun (WGS) entry which is preliminary data.</text>
</comment>
<dbReference type="Proteomes" id="UP000249354">
    <property type="component" value="Unassembled WGS sequence"/>
</dbReference>
<organism evidence="1 2">
    <name type="scientific">Leptolyngbya foveolarum</name>
    <dbReference type="NCBI Taxonomy" id="47253"/>
    <lineage>
        <taxon>Bacteria</taxon>
        <taxon>Bacillati</taxon>
        <taxon>Cyanobacteriota</taxon>
        <taxon>Cyanophyceae</taxon>
        <taxon>Leptolyngbyales</taxon>
        <taxon>Leptolyngbyaceae</taxon>
        <taxon>Leptolyngbya group</taxon>
        <taxon>Leptolyngbya</taxon>
    </lineage>
</organism>
<name>A0A2W4WHX9_9CYAN</name>